<dbReference type="GO" id="GO:0006826">
    <property type="term" value="P:iron ion transport"/>
    <property type="evidence" value="ECO:0007669"/>
    <property type="project" value="InterPro"/>
</dbReference>
<evidence type="ECO:0000256" key="3">
    <source>
        <dbReference type="ARBA" id="ARBA00022617"/>
    </source>
</evidence>
<feature type="binding site" evidence="7">
    <location>
        <position position="127"/>
    </location>
    <ligand>
        <name>Fe cation</name>
        <dbReference type="ChEBI" id="CHEBI:24875"/>
        <label>2</label>
    </ligand>
</feature>
<feature type="binding site" evidence="7">
    <location>
        <position position="130"/>
    </location>
    <ligand>
        <name>Fe cation</name>
        <dbReference type="ChEBI" id="CHEBI:24875"/>
        <label>2</label>
    </ligand>
</feature>
<organism evidence="10 11">
    <name type="scientific">Haliangium ochraceum (strain DSM 14365 / JCM 11303 / SMP-2)</name>
    <dbReference type="NCBI Taxonomy" id="502025"/>
    <lineage>
        <taxon>Bacteria</taxon>
        <taxon>Pseudomonadati</taxon>
        <taxon>Myxococcota</taxon>
        <taxon>Polyangia</taxon>
        <taxon>Haliangiales</taxon>
        <taxon>Kofleriaceae</taxon>
        <taxon>Haliangium</taxon>
    </lineage>
</organism>
<dbReference type="InterPro" id="IPR002024">
    <property type="entry name" value="Bacterioferritin"/>
</dbReference>
<dbReference type="NCBIfam" id="TIGR00754">
    <property type="entry name" value="bfr"/>
    <property type="match status" value="1"/>
</dbReference>
<feature type="domain" description="Ferritin-like diiron" evidence="9">
    <location>
        <begin position="1"/>
        <end position="145"/>
    </location>
</feature>
<dbReference type="InterPro" id="IPR009078">
    <property type="entry name" value="Ferritin-like_SF"/>
</dbReference>
<dbReference type="eggNOG" id="COG2193">
    <property type="taxonomic scope" value="Bacteria"/>
</dbReference>
<feature type="binding site" evidence="7">
    <location>
        <position position="18"/>
    </location>
    <ligand>
        <name>Fe cation</name>
        <dbReference type="ChEBI" id="CHEBI:24875"/>
        <label>1</label>
    </ligand>
</feature>
<keyword evidence="3 8" id="KW-0349">Heme</keyword>
<dbReference type="PRINTS" id="PR00601">
    <property type="entry name" value="BACFERRITIN"/>
</dbReference>
<evidence type="ECO:0000313" key="11">
    <source>
        <dbReference type="Proteomes" id="UP000001880"/>
    </source>
</evidence>
<evidence type="ECO:0000259" key="9">
    <source>
        <dbReference type="PROSITE" id="PS50905"/>
    </source>
</evidence>
<evidence type="ECO:0000256" key="4">
    <source>
        <dbReference type="ARBA" id="ARBA00022723"/>
    </source>
</evidence>
<keyword evidence="4 6" id="KW-0479">Metal-binding</keyword>
<dbReference type="OrthoDB" id="9800505at2"/>
<evidence type="ECO:0000313" key="10">
    <source>
        <dbReference type="EMBL" id="ACY16917.1"/>
    </source>
</evidence>
<dbReference type="PROSITE" id="PS50905">
    <property type="entry name" value="FERRITIN_LIKE"/>
    <property type="match status" value="1"/>
</dbReference>
<feature type="binding site" evidence="7">
    <location>
        <position position="94"/>
    </location>
    <ligand>
        <name>Fe cation</name>
        <dbReference type="ChEBI" id="CHEBI:24875"/>
        <label>2</label>
    </ligand>
</feature>
<accession>D0LNL2</accession>
<evidence type="ECO:0000256" key="1">
    <source>
        <dbReference type="ARBA" id="ARBA00008093"/>
    </source>
</evidence>
<evidence type="ECO:0000256" key="7">
    <source>
        <dbReference type="PIRSR" id="PIRSR002560-1"/>
    </source>
</evidence>
<dbReference type="FunFam" id="1.20.1260.10:FF:000005">
    <property type="entry name" value="Bacterioferritin"/>
    <property type="match status" value="1"/>
</dbReference>
<dbReference type="Pfam" id="PF00210">
    <property type="entry name" value="Ferritin"/>
    <property type="match status" value="1"/>
</dbReference>
<dbReference type="STRING" id="502025.Hoch_4423"/>
<dbReference type="RefSeq" id="WP_012829515.1">
    <property type="nucleotide sequence ID" value="NC_013440.1"/>
</dbReference>
<dbReference type="CDD" id="cd00907">
    <property type="entry name" value="Bacterioferritin"/>
    <property type="match status" value="1"/>
</dbReference>
<keyword evidence="5 6" id="KW-0408">Iron</keyword>
<feature type="binding site" evidence="7">
    <location>
        <position position="127"/>
    </location>
    <ligand>
        <name>Fe cation</name>
        <dbReference type="ChEBI" id="CHEBI:24875"/>
        <label>1</label>
    </ligand>
</feature>
<evidence type="ECO:0000256" key="8">
    <source>
        <dbReference type="RuleBase" id="RU000623"/>
    </source>
</evidence>
<comment type="catalytic activity">
    <reaction evidence="6">
        <text>4 Fe(2+) + O2 + 4 H(+) = 4 Fe(3+) + 2 H2O</text>
        <dbReference type="Rhea" id="RHEA:11148"/>
        <dbReference type="ChEBI" id="CHEBI:15377"/>
        <dbReference type="ChEBI" id="CHEBI:15378"/>
        <dbReference type="ChEBI" id="CHEBI:15379"/>
        <dbReference type="ChEBI" id="CHEBI:29033"/>
        <dbReference type="ChEBI" id="CHEBI:29034"/>
        <dbReference type="EC" id="1.16.3.1"/>
    </reaction>
</comment>
<dbReference type="KEGG" id="hoh:Hoch_4423"/>
<dbReference type="Gene3D" id="1.20.1260.10">
    <property type="match status" value="1"/>
</dbReference>
<protein>
    <recommendedName>
        <fullName evidence="6 8">Bacterioferritin</fullName>
        <ecNumber evidence="6">1.16.3.1</ecNumber>
    </recommendedName>
</protein>
<keyword evidence="11" id="KW-1185">Reference proteome</keyword>
<dbReference type="AlphaFoldDB" id="D0LNL2"/>
<dbReference type="InterPro" id="IPR008331">
    <property type="entry name" value="Ferritin_DPS_dom"/>
</dbReference>
<comment type="function">
    <text evidence="6">Iron-storage protein, whose ferroxidase center binds Fe(2+), oxidizes it using dioxygen to Fe(3+), and participates in the subsequent Fe(3+) oxide mineral core formation within the central cavity of the BFR protein shell.</text>
</comment>
<dbReference type="PIRSF" id="PIRSF002560">
    <property type="entry name" value="Bacterioferritin"/>
    <property type="match status" value="1"/>
</dbReference>
<evidence type="ECO:0000256" key="6">
    <source>
        <dbReference type="PIRNR" id="PIRNR002560"/>
    </source>
</evidence>
<dbReference type="GO" id="GO:0140315">
    <property type="term" value="F:iron ion sequestering activity"/>
    <property type="evidence" value="ECO:0007669"/>
    <property type="project" value="UniProtKB-ARBA"/>
</dbReference>
<dbReference type="GO" id="GO:0020037">
    <property type="term" value="F:heme binding"/>
    <property type="evidence" value="ECO:0007669"/>
    <property type="project" value="TreeGrafter"/>
</dbReference>
<dbReference type="GO" id="GO:0004322">
    <property type="term" value="F:ferroxidase activity"/>
    <property type="evidence" value="ECO:0007669"/>
    <property type="project" value="UniProtKB-EC"/>
</dbReference>
<dbReference type="EMBL" id="CP001804">
    <property type="protein sequence ID" value="ACY16917.1"/>
    <property type="molecule type" value="Genomic_DNA"/>
</dbReference>
<dbReference type="InterPro" id="IPR009040">
    <property type="entry name" value="Ferritin-like_diiron"/>
</dbReference>
<sequence length="156" mass="18260">MKGSDKIIDLLNEVLTGELTAVNQYWMHARLCENWGYERLWKKIREESIDEMKHADQLVARILYLDGMPNLQRLGKVNVGETVKEQFTLDLEVEKEAMARLKAGIPLCWEEADTGSRELLEHILVSEEEHIDWLETQLSLMEQLGEELYLSQQMRE</sequence>
<dbReference type="EC" id="1.16.3.1" evidence="6"/>
<feature type="binding site" evidence="7">
    <location>
        <position position="54"/>
    </location>
    <ligand>
        <name>Fe cation</name>
        <dbReference type="ChEBI" id="CHEBI:24875"/>
        <label>1</label>
    </ligand>
</feature>
<dbReference type="InterPro" id="IPR012347">
    <property type="entry name" value="Ferritin-like"/>
</dbReference>
<dbReference type="GO" id="GO:0006879">
    <property type="term" value="P:intracellular iron ion homeostasis"/>
    <property type="evidence" value="ECO:0007669"/>
    <property type="project" value="UniProtKB-KW"/>
</dbReference>
<name>D0LNL2_HALO1</name>
<gene>
    <name evidence="10" type="ordered locus">Hoch_4423</name>
</gene>
<feature type="binding site" evidence="7">
    <location>
        <position position="51"/>
    </location>
    <ligand>
        <name>Fe cation</name>
        <dbReference type="ChEBI" id="CHEBI:24875"/>
        <label>2</label>
    </ligand>
</feature>
<dbReference type="GO" id="GO:0005829">
    <property type="term" value="C:cytosol"/>
    <property type="evidence" value="ECO:0007669"/>
    <property type="project" value="TreeGrafter"/>
</dbReference>
<dbReference type="SUPFAM" id="SSF47240">
    <property type="entry name" value="Ferritin-like"/>
    <property type="match status" value="1"/>
</dbReference>
<reference evidence="10 11" key="1">
    <citation type="journal article" date="2010" name="Stand. Genomic Sci.">
        <title>Complete genome sequence of Haliangium ochraceum type strain (SMP-2).</title>
        <authorList>
            <consortium name="US DOE Joint Genome Institute (JGI-PGF)"/>
            <person name="Ivanova N."/>
            <person name="Daum C."/>
            <person name="Lang E."/>
            <person name="Abt B."/>
            <person name="Kopitz M."/>
            <person name="Saunders E."/>
            <person name="Lapidus A."/>
            <person name="Lucas S."/>
            <person name="Glavina Del Rio T."/>
            <person name="Nolan M."/>
            <person name="Tice H."/>
            <person name="Copeland A."/>
            <person name="Cheng J.F."/>
            <person name="Chen F."/>
            <person name="Bruce D."/>
            <person name="Goodwin L."/>
            <person name="Pitluck S."/>
            <person name="Mavromatis K."/>
            <person name="Pati A."/>
            <person name="Mikhailova N."/>
            <person name="Chen A."/>
            <person name="Palaniappan K."/>
            <person name="Land M."/>
            <person name="Hauser L."/>
            <person name="Chang Y.J."/>
            <person name="Jeffries C.D."/>
            <person name="Detter J.C."/>
            <person name="Brettin T."/>
            <person name="Rohde M."/>
            <person name="Goker M."/>
            <person name="Bristow J."/>
            <person name="Markowitz V."/>
            <person name="Eisen J.A."/>
            <person name="Hugenholtz P."/>
            <person name="Kyrpides N.C."/>
            <person name="Klenk H.P."/>
        </authorList>
    </citation>
    <scope>NUCLEOTIDE SEQUENCE [LARGE SCALE GENOMIC DNA]</scope>
    <source>
        <strain evidence="11">DSM 14365 / CIP 107738 / JCM 11303 / AJ 13395 / SMP-2</strain>
    </source>
</reference>
<keyword evidence="2 6" id="KW-0409">Iron storage</keyword>
<dbReference type="PANTHER" id="PTHR30295">
    <property type="entry name" value="BACTERIOFERRITIN"/>
    <property type="match status" value="1"/>
</dbReference>
<evidence type="ECO:0000256" key="2">
    <source>
        <dbReference type="ARBA" id="ARBA00022434"/>
    </source>
</evidence>
<dbReference type="Proteomes" id="UP000001880">
    <property type="component" value="Chromosome"/>
</dbReference>
<feature type="binding site" evidence="7">
    <location>
        <position position="50"/>
    </location>
    <ligand>
        <name>Fe cation</name>
        <dbReference type="ChEBI" id="CHEBI:24875"/>
        <label>3</label>
    </ligand>
</feature>
<dbReference type="GO" id="GO:0008199">
    <property type="term" value="F:ferric iron binding"/>
    <property type="evidence" value="ECO:0007669"/>
    <property type="project" value="InterPro"/>
</dbReference>
<proteinExistence type="inferred from homology"/>
<feature type="binding site" description="axial binding residue" evidence="7">
    <location>
        <position position="52"/>
    </location>
    <ligand>
        <name>heme b</name>
        <dbReference type="ChEBI" id="CHEBI:60344"/>
        <note>ligand shared between dimeric partners</note>
    </ligand>
    <ligandPart>
        <name>Fe</name>
        <dbReference type="ChEBI" id="CHEBI:18248"/>
    </ligandPart>
</feature>
<evidence type="ECO:0000256" key="5">
    <source>
        <dbReference type="ARBA" id="ARBA00023004"/>
    </source>
</evidence>
<dbReference type="HOGENOM" id="CLU_104506_2_0_7"/>
<dbReference type="PROSITE" id="PS00549">
    <property type="entry name" value="BACTERIOFERRITIN"/>
    <property type="match status" value="1"/>
</dbReference>
<feature type="binding site" evidence="7">
    <location>
        <position position="51"/>
    </location>
    <ligand>
        <name>Fe cation</name>
        <dbReference type="ChEBI" id="CHEBI:24875"/>
        <label>1</label>
    </ligand>
</feature>
<comment type="similarity">
    <text evidence="1 6 8">Belongs to the bacterioferritin family.</text>
</comment>
<dbReference type="PANTHER" id="PTHR30295:SF0">
    <property type="entry name" value="BACTERIOFERRITIN"/>
    <property type="match status" value="1"/>
</dbReference>